<feature type="non-terminal residue" evidence="1">
    <location>
        <position position="1"/>
    </location>
</feature>
<dbReference type="RefSeq" id="WP_220474618.1">
    <property type="nucleotide sequence ID" value="NZ_QOUW02000395.1"/>
</dbReference>
<protein>
    <submittedName>
        <fullName evidence="1">Uncharacterized protein</fullName>
    </submittedName>
</protein>
<dbReference type="Proteomes" id="UP000253437">
    <property type="component" value="Unassembled WGS sequence"/>
</dbReference>
<accession>A0A8B3D6U5</accession>
<evidence type="ECO:0000313" key="1">
    <source>
        <dbReference type="EMBL" id="RIV96647.1"/>
    </source>
</evidence>
<reference evidence="1 2" key="1">
    <citation type="submission" date="2018-08" db="EMBL/GenBank/DDBJ databases">
        <title>Vibrio harveyi strains pathogenic to white snook Centropomus viridis Lockington (1877) and potential probiotic bacteria.</title>
        <authorList>
            <person name="Soto-Rodriguez S."/>
            <person name="Gomez-Gil B."/>
            <person name="Lozano-Olvera R."/>
        </authorList>
    </citation>
    <scope>NUCLEOTIDE SEQUENCE [LARGE SCALE GENOMIC DNA]</scope>
    <source>
        <strain evidence="1 2">CAIM 1508</strain>
    </source>
</reference>
<dbReference type="EMBL" id="QOUW02000395">
    <property type="protein sequence ID" value="RIV96647.1"/>
    <property type="molecule type" value="Genomic_DNA"/>
</dbReference>
<comment type="caution">
    <text evidence="1">The sequence shown here is derived from an EMBL/GenBank/DDBJ whole genome shotgun (WGS) entry which is preliminary data.</text>
</comment>
<proteinExistence type="predicted"/>
<name>A0A8B3D6U5_VIBHA</name>
<sequence length="130" mass="15614">YKFLKEVGYFDKEVKLDEGIKKILSFIFHHDATISQYSIYSIIRYGYYIDEYFKGTFEAWQGNNDLTTYLDMFQHWYLDDISADLLRRKIFKLFFIDCSIVHPNEILNFSERVATDIDRGSLNMNLDDFK</sequence>
<organism evidence="1 2">
    <name type="scientific">Vibrio harveyi</name>
    <name type="common">Beneckea harveyi</name>
    <dbReference type="NCBI Taxonomy" id="669"/>
    <lineage>
        <taxon>Bacteria</taxon>
        <taxon>Pseudomonadati</taxon>
        <taxon>Pseudomonadota</taxon>
        <taxon>Gammaproteobacteria</taxon>
        <taxon>Vibrionales</taxon>
        <taxon>Vibrionaceae</taxon>
        <taxon>Vibrio</taxon>
    </lineage>
</organism>
<evidence type="ECO:0000313" key="2">
    <source>
        <dbReference type="Proteomes" id="UP000253437"/>
    </source>
</evidence>
<gene>
    <name evidence="1" type="ORF">DS957_029805</name>
</gene>
<dbReference type="AlphaFoldDB" id="A0A8B3D6U5"/>
<feature type="non-terminal residue" evidence="1">
    <location>
        <position position="130"/>
    </location>
</feature>